<dbReference type="NCBIfam" id="TIGR01256">
    <property type="entry name" value="modA"/>
    <property type="match status" value="1"/>
</dbReference>
<comment type="caution">
    <text evidence="6">The sequence shown here is derived from an EMBL/GenBank/DDBJ whole genome shotgun (WGS) entry which is preliminary data.</text>
</comment>
<keyword evidence="2 4" id="KW-0479">Metal-binding</keyword>
<dbReference type="CDD" id="cd13539">
    <property type="entry name" value="PBP2_AvModA"/>
    <property type="match status" value="1"/>
</dbReference>
<dbReference type="PANTHER" id="PTHR30632">
    <property type="entry name" value="MOLYBDATE-BINDING PERIPLASMIC PROTEIN"/>
    <property type="match status" value="1"/>
</dbReference>
<dbReference type="Pfam" id="PF13531">
    <property type="entry name" value="SBP_bac_11"/>
    <property type="match status" value="1"/>
</dbReference>
<dbReference type="GO" id="GO:0015689">
    <property type="term" value="P:molybdate ion transport"/>
    <property type="evidence" value="ECO:0007669"/>
    <property type="project" value="InterPro"/>
</dbReference>
<sequence length="281" mass="30605">MSRAMLLTVFLLNVALNLVSVKNSYAQQLHNDNTKPLRIAVATNFTPILKILLEDFTKQTGINGQIISGASGAMFLQIQHGAPFDIFLSADSLRPQDLEQAGYITKGSRKTYAIGQLALYSSSTDISLNTKTLLEHLTNPPTRFAIANPKIAPYGKAAKEVLVHLDVWPRYQSQLIQGINIGQTFAQIRSKAVQMGIVANSQLVLNNLSGIVIPSSYHQPIEQQLVIVAASKQQAAAKKLTDFLLSPQSQKVIVSYGYSQVNANDKEVGNSDEQASTLAIK</sequence>
<dbReference type="PIRSF" id="PIRSF004846">
    <property type="entry name" value="ModA"/>
    <property type="match status" value="1"/>
</dbReference>
<dbReference type="GO" id="GO:0030973">
    <property type="term" value="F:molybdate ion binding"/>
    <property type="evidence" value="ECO:0007669"/>
    <property type="project" value="InterPro"/>
</dbReference>
<dbReference type="EMBL" id="SZVP01000001">
    <property type="protein sequence ID" value="TMM48007.1"/>
    <property type="molecule type" value="Genomic_DNA"/>
</dbReference>
<dbReference type="InterPro" id="IPR044084">
    <property type="entry name" value="AvModA-like_subst-bd"/>
</dbReference>
<gene>
    <name evidence="6" type="primary">modA</name>
    <name evidence="6" type="ORF">FCS21_02670</name>
</gene>
<comment type="similarity">
    <text evidence="1">Belongs to the bacterial solute-binding protein ModA family.</text>
</comment>
<feature type="chain" id="PRO_5034981952" evidence="5">
    <location>
        <begin position="27"/>
        <end position="281"/>
    </location>
</feature>
<dbReference type="InterPro" id="IPR050682">
    <property type="entry name" value="ModA/WtpA"/>
</dbReference>
<evidence type="ECO:0000313" key="7">
    <source>
        <dbReference type="Proteomes" id="UP000307702"/>
    </source>
</evidence>
<dbReference type="Proteomes" id="UP000307702">
    <property type="component" value="Unassembled WGS sequence"/>
</dbReference>
<dbReference type="SUPFAM" id="SSF53850">
    <property type="entry name" value="Periplasmic binding protein-like II"/>
    <property type="match status" value="1"/>
</dbReference>
<dbReference type="InterPro" id="IPR005950">
    <property type="entry name" value="ModA"/>
</dbReference>
<reference evidence="6 7" key="1">
    <citation type="submission" date="2019-05" db="EMBL/GenBank/DDBJ databases">
        <title>Colwellia ponticola sp. nov., isolated from seawater.</title>
        <authorList>
            <person name="Yoon J.-H."/>
        </authorList>
    </citation>
    <scope>NUCLEOTIDE SEQUENCE [LARGE SCALE GENOMIC DNA]</scope>
    <source>
        <strain evidence="6 7">OISW-25</strain>
    </source>
</reference>
<feature type="binding site" evidence="4">
    <location>
        <position position="181"/>
    </location>
    <ligand>
        <name>molybdate</name>
        <dbReference type="ChEBI" id="CHEBI:36264"/>
    </ligand>
</feature>
<keyword evidence="3 5" id="KW-0732">Signal</keyword>
<feature type="signal peptide" evidence="5">
    <location>
        <begin position="1"/>
        <end position="26"/>
    </location>
</feature>
<evidence type="ECO:0000256" key="3">
    <source>
        <dbReference type="ARBA" id="ARBA00022729"/>
    </source>
</evidence>
<dbReference type="Gene3D" id="3.40.190.10">
    <property type="entry name" value="Periplasmic binding protein-like II"/>
    <property type="match status" value="2"/>
</dbReference>
<evidence type="ECO:0000256" key="2">
    <source>
        <dbReference type="ARBA" id="ARBA00022723"/>
    </source>
</evidence>
<feature type="binding site" evidence="4">
    <location>
        <position position="71"/>
    </location>
    <ligand>
        <name>molybdate</name>
        <dbReference type="ChEBI" id="CHEBI:36264"/>
    </ligand>
</feature>
<name>A0A8H2JNW2_9GAMM</name>
<dbReference type="OrthoDB" id="9785015at2"/>
<evidence type="ECO:0000313" key="6">
    <source>
        <dbReference type="EMBL" id="TMM48007.1"/>
    </source>
</evidence>
<keyword evidence="4" id="KW-0500">Molybdenum</keyword>
<protein>
    <submittedName>
        <fullName evidence="6">Molybdate ABC transporter substrate-binding protein</fullName>
    </submittedName>
</protein>
<accession>A0A8H2JNW2</accession>
<dbReference type="GO" id="GO:0046872">
    <property type="term" value="F:metal ion binding"/>
    <property type="evidence" value="ECO:0007669"/>
    <property type="project" value="UniProtKB-KW"/>
</dbReference>
<evidence type="ECO:0000256" key="4">
    <source>
        <dbReference type="PIRSR" id="PIRSR004846-1"/>
    </source>
</evidence>
<keyword evidence="7" id="KW-1185">Reference proteome</keyword>
<dbReference type="AlphaFoldDB" id="A0A8H2JNW2"/>
<evidence type="ECO:0000256" key="1">
    <source>
        <dbReference type="ARBA" id="ARBA00009175"/>
    </source>
</evidence>
<organism evidence="6 7">
    <name type="scientific">Colwellia ponticola</name>
    <dbReference type="NCBI Taxonomy" id="2304625"/>
    <lineage>
        <taxon>Bacteria</taxon>
        <taxon>Pseudomonadati</taxon>
        <taxon>Pseudomonadota</taxon>
        <taxon>Gammaproteobacteria</taxon>
        <taxon>Alteromonadales</taxon>
        <taxon>Colwelliaceae</taxon>
        <taxon>Colwellia</taxon>
    </lineage>
</organism>
<proteinExistence type="inferred from homology"/>
<evidence type="ECO:0000256" key="5">
    <source>
        <dbReference type="SAM" id="SignalP"/>
    </source>
</evidence>
<dbReference type="PANTHER" id="PTHR30632:SF14">
    <property type="entry name" value="TUNGSTATE_MOLYBDATE_CHROMATE-BINDING PROTEIN MODA"/>
    <property type="match status" value="1"/>
</dbReference>